<evidence type="ECO:0000313" key="6">
    <source>
        <dbReference type="Proteomes" id="UP000191672"/>
    </source>
</evidence>
<comment type="caution">
    <text evidence="5">The sequence shown here is derived from an EMBL/GenBank/DDBJ whole genome shotgun (WGS) entry which is preliminary data.</text>
</comment>
<dbReference type="GO" id="GO:0005634">
    <property type="term" value="C:nucleus"/>
    <property type="evidence" value="ECO:0007669"/>
    <property type="project" value="TreeGrafter"/>
</dbReference>
<dbReference type="CDD" id="cd18793">
    <property type="entry name" value="SF2_C_SNF"/>
    <property type="match status" value="1"/>
</dbReference>
<feature type="domain" description="Helicase C-terminal" evidence="4">
    <location>
        <begin position="1"/>
        <end position="129"/>
    </location>
</feature>
<dbReference type="PANTHER" id="PTHR45626:SF52">
    <property type="entry name" value="SINGLE-STRANDED DNA-DEPENDENT ATPASE (EUROFUNG)"/>
    <property type="match status" value="1"/>
</dbReference>
<dbReference type="GO" id="GO:0016787">
    <property type="term" value="F:hydrolase activity"/>
    <property type="evidence" value="ECO:0007669"/>
    <property type="project" value="UniProtKB-KW"/>
</dbReference>
<dbReference type="GO" id="GO:0008094">
    <property type="term" value="F:ATP-dependent activity, acting on DNA"/>
    <property type="evidence" value="ECO:0007669"/>
    <property type="project" value="TreeGrafter"/>
</dbReference>
<dbReference type="InterPro" id="IPR001650">
    <property type="entry name" value="Helicase_C-like"/>
</dbReference>
<dbReference type="Pfam" id="PF00271">
    <property type="entry name" value="Helicase_C"/>
    <property type="match status" value="1"/>
</dbReference>
<keyword evidence="2" id="KW-0378">Hydrolase</keyword>
<name>A0A1V6Q2L4_9EURO</name>
<protein>
    <recommendedName>
        <fullName evidence="4">Helicase C-terminal domain-containing protein</fullName>
    </recommendedName>
</protein>
<evidence type="ECO:0000313" key="5">
    <source>
        <dbReference type="EMBL" id="OQD83471.1"/>
    </source>
</evidence>
<keyword evidence="3" id="KW-0067">ATP-binding</keyword>
<dbReference type="GO" id="GO:0006281">
    <property type="term" value="P:DNA repair"/>
    <property type="evidence" value="ECO:0007669"/>
    <property type="project" value="TreeGrafter"/>
</dbReference>
<dbReference type="SUPFAM" id="SSF52540">
    <property type="entry name" value="P-loop containing nucleoside triphosphate hydrolases"/>
    <property type="match status" value="1"/>
</dbReference>
<dbReference type="Proteomes" id="UP000191672">
    <property type="component" value="Unassembled WGS sequence"/>
</dbReference>
<sequence>MLDLIAVALRENGFEFERIDGQTPLERRLLALKTLHDDPKCTVMLASIGSIAEGVDLTAASRVHIIEPQWNPMVEAQALDRVHRMGQTRDVVTTRYIVKDSIETYVQDIQQAKLKLALEPFGKVSAQTIAKENRLQNLQKALV</sequence>
<dbReference type="GO" id="GO:0005524">
    <property type="term" value="F:ATP binding"/>
    <property type="evidence" value="ECO:0007669"/>
    <property type="project" value="UniProtKB-KW"/>
</dbReference>
<dbReference type="AlphaFoldDB" id="A0A1V6Q2L4"/>
<dbReference type="SMART" id="SM00490">
    <property type="entry name" value="HELICc"/>
    <property type="match status" value="1"/>
</dbReference>
<dbReference type="InterPro" id="IPR049730">
    <property type="entry name" value="SNF2/RAD54-like_C"/>
</dbReference>
<evidence type="ECO:0000256" key="2">
    <source>
        <dbReference type="ARBA" id="ARBA00022801"/>
    </source>
</evidence>
<dbReference type="PANTHER" id="PTHR45626">
    <property type="entry name" value="TRANSCRIPTION TERMINATION FACTOR 2-RELATED"/>
    <property type="match status" value="1"/>
</dbReference>
<dbReference type="Gene3D" id="3.40.50.300">
    <property type="entry name" value="P-loop containing nucleotide triphosphate hydrolases"/>
    <property type="match status" value="1"/>
</dbReference>
<gene>
    <name evidence="5" type="ORF">PENANT_c016G00982</name>
</gene>
<organism evidence="5 6">
    <name type="scientific">Penicillium antarcticum</name>
    <dbReference type="NCBI Taxonomy" id="416450"/>
    <lineage>
        <taxon>Eukaryota</taxon>
        <taxon>Fungi</taxon>
        <taxon>Dikarya</taxon>
        <taxon>Ascomycota</taxon>
        <taxon>Pezizomycotina</taxon>
        <taxon>Eurotiomycetes</taxon>
        <taxon>Eurotiomycetidae</taxon>
        <taxon>Eurotiales</taxon>
        <taxon>Aspergillaceae</taxon>
        <taxon>Penicillium</taxon>
    </lineage>
</organism>
<proteinExistence type="predicted"/>
<reference evidence="6" key="1">
    <citation type="journal article" date="2017" name="Nat. Microbiol.">
        <title>Global analysis of biosynthetic gene clusters reveals vast potential of secondary metabolite production in Penicillium species.</title>
        <authorList>
            <person name="Nielsen J.C."/>
            <person name="Grijseels S."/>
            <person name="Prigent S."/>
            <person name="Ji B."/>
            <person name="Dainat J."/>
            <person name="Nielsen K.F."/>
            <person name="Frisvad J.C."/>
            <person name="Workman M."/>
            <person name="Nielsen J."/>
        </authorList>
    </citation>
    <scope>NUCLEOTIDE SEQUENCE [LARGE SCALE GENOMIC DNA]</scope>
    <source>
        <strain evidence="6">IBT 31811</strain>
    </source>
</reference>
<evidence type="ECO:0000259" key="4">
    <source>
        <dbReference type="PROSITE" id="PS51194"/>
    </source>
</evidence>
<accession>A0A1V6Q2L4</accession>
<dbReference type="EMBL" id="MDYN01000016">
    <property type="protein sequence ID" value="OQD83471.1"/>
    <property type="molecule type" value="Genomic_DNA"/>
</dbReference>
<dbReference type="PROSITE" id="PS51194">
    <property type="entry name" value="HELICASE_CTER"/>
    <property type="match status" value="1"/>
</dbReference>
<keyword evidence="6" id="KW-1185">Reference proteome</keyword>
<evidence type="ECO:0000256" key="3">
    <source>
        <dbReference type="ARBA" id="ARBA00022840"/>
    </source>
</evidence>
<keyword evidence="1" id="KW-0547">Nucleotide-binding</keyword>
<evidence type="ECO:0000256" key="1">
    <source>
        <dbReference type="ARBA" id="ARBA00022741"/>
    </source>
</evidence>
<dbReference type="InterPro" id="IPR050628">
    <property type="entry name" value="SNF2_RAD54_helicase_TF"/>
</dbReference>
<dbReference type="STRING" id="416450.A0A1V6Q2L4"/>
<dbReference type="InterPro" id="IPR027417">
    <property type="entry name" value="P-loop_NTPase"/>
</dbReference>